<comment type="caution">
    <text evidence="1">The sequence shown here is derived from an EMBL/GenBank/DDBJ whole genome shotgun (WGS) entry which is preliminary data.</text>
</comment>
<evidence type="ECO:0000313" key="2">
    <source>
        <dbReference type="Proteomes" id="UP001150581"/>
    </source>
</evidence>
<keyword evidence="2" id="KW-1185">Reference proteome</keyword>
<reference evidence="1" key="1">
    <citation type="submission" date="2022-07" db="EMBL/GenBank/DDBJ databases">
        <title>Phylogenomic reconstructions and comparative analyses of Kickxellomycotina fungi.</title>
        <authorList>
            <person name="Reynolds N.K."/>
            <person name="Stajich J.E."/>
            <person name="Barry K."/>
            <person name="Grigoriev I.V."/>
            <person name="Crous P."/>
            <person name="Smith M.E."/>
        </authorList>
    </citation>
    <scope>NUCLEOTIDE SEQUENCE</scope>
    <source>
        <strain evidence="1">Benny 63K</strain>
    </source>
</reference>
<organism evidence="1 2">
    <name type="scientific">Kickxella alabastrina</name>
    <dbReference type="NCBI Taxonomy" id="61397"/>
    <lineage>
        <taxon>Eukaryota</taxon>
        <taxon>Fungi</taxon>
        <taxon>Fungi incertae sedis</taxon>
        <taxon>Zoopagomycota</taxon>
        <taxon>Kickxellomycotina</taxon>
        <taxon>Kickxellomycetes</taxon>
        <taxon>Kickxellales</taxon>
        <taxon>Kickxellaceae</taxon>
        <taxon>Kickxella</taxon>
    </lineage>
</organism>
<accession>A0ACC1IXE8</accession>
<sequence>MNIYTASLLVLISLASSAIGQQCVGNTSVCPGGKDGVSPVVLQCDSWSKTFVPINCPSGLVCYANPTKAGTAICNRPGSGAVPGQGKCVGNVAKCSGAPGQSANYFQCDSWAGHFVDAKCPAGLRCYNNAGGSGVICA</sequence>
<dbReference type="Proteomes" id="UP001150581">
    <property type="component" value="Unassembled WGS sequence"/>
</dbReference>
<evidence type="ECO:0000313" key="1">
    <source>
        <dbReference type="EMBL" id="KAJ1902414.1"/>
    </source>
</evidence>
<proteinExistence type="predicted"/>
<gene>
    <name evidence="1" type="ORF">LPJ66_000025</name>
</gene>
<protein>
    <submittedName>
        <fullName evidence="1">Uncharacterized protein</fullName>
    </submittedName>
</protein>
<dbReference type="EMBL" id="JANBPG010000001">
    <property type="protein sequence ID" value="KAJ1902414.1"/>
    <property type="molecule type" value="Genomic_DNA"/>
</dbReference>
<name>A0ACC1IXE8_9FUNG</name>